<evidence type="ECO:0008006" key="6">
    <source>
        <dbReference type="Google" id="ProtNLM"/>
    </source>
</evidence>
<keyword evidence="1" id="KW-0677">Repeat</keyword>
<comment type="caution">
    <text evidence="4">The sequence shown here is derived from an EMBL/GenBank/DDBJ whole genome shotgun (WGS) entry which is preliminary data.</text>
</comment>
<evidence type="ECO:0000256" key="2">
    <source>
        <dbReference type="SAM" id="MobiDB-lite"/>
    </source>
</evidence>
<dbReference type="InterPro" id="IPR051222">
    <property type="entry name" value="PPR/CCM1_RNA-binding"/>
</dbReference>
<dbReference type="PANTHER" id="PTHR47942">
    <property type="entry name" value="TETRATRICOPEPTIDE REPEAT (TPR)-LIKE SUPERFAMILY PROTEIN-RELATED"/>
    <property type="match status" value="1"/>
</dbReference>
<keyword evidence="5" id="KW-1185">Reference proteome</keyword>
<evidence type="ECO:0000313" key="4">
    <source>
        <dbReference type="EMBL" id="KAH8079817.1"/>
    </source>
</evidence>
<keyword evidence="3" id="KW-0732">Signal</keyword>
<dbReference type="InterPro" id="IPR011990">
    <property type="entry name" value="TPR-like_helical_dom_sf"/>
</dbReference>
<feature type="chain" id="PRO_5035419526" description="Pentatricopeptide repeat protein" evidence="3">
    <location>
        <begin position="21"/>
        <end position="847"/>
    </location>
</feature>
<dbReference type="AlphaFoldDB" id="A0A8K0UEZ9"/>
<sequence>MSTCNLPLALLDLVVTRAFASPTVTFKPHGSRLSLVAVTGHARRYTHAVMQRSAPPPPYLPPPVIGSLPSFPKSQLPDFVREAFPDLVEGTNSQAQDVSELEKRVKDLTSIEVASDTAPDDTAYTEQELLLIYEDLLAVEAPVEQEKGVPDIQNDHSILREVAQRLTVSLNRTSREQHLGLDPPILSGESSETLDSVPSAFKDVITRLEEIVADVGFSGKQGLTVSPGILTEKEWSALARISALEGNIDAVYHVFDLMKRFAHPVSEGTLTSVVSIYAEKGEVRAVEGLLQGFLTEAPSERQRDLHVKAYLRSSPDDIPTRALSILHEYESRALPAPQKTYTRCIQHLFSARTSVAHAHAWDLFSHMRYAAHPVPDALLYAMMIRACANSSFSTGVEPERALDLFHEMTVDKGIPPTSGAYISAILACACSGRKDYVHEAFRLAKEMLDSHRDAHGHSAFAPDARLFKALLEGAKRIGDLGRARWLLAEMVRIAGDAELRHPGSSSSLKVDEETVMHVFNAYASYRPPFRRSATKILDEPVVEAQETAAGSTEMFSSSSIADEHERKKDLVNRPQKSSLTHLPPQTRAELIAEVRLLMDQIVEQTKSGGGDQQARFKHVRLTPRLLNAYLSVHFTHSSVETCIELYRTLFENLGVARNAATYVSILEYLSKVRKDYRPTVKPLADEIWAEWEGVEDAWRRGDSNSLRMNARTVERANTAMIRLLSITGQLDRALAHVKSFVERYSFTAVRTPAPRHASRSTRIVLAAARPLVRLTSAVDIPDDTVPPLLTFPELELLHHKLVAAKDSVGIKYLKWVCKSYEGALRVRRDGTLQAREGGPDEEGPLES</sequence>
<feature type="compositionally biased region" description="Basic and acidic residues" evidence="2">
    <location>
        <begin position="561"/>
        <end position="571"/>
    </location>
</feature>
<feature type="signal peptide" evidence="3">
    <location>
        <begin position="1"/>
        <end position="20"/>
    </location>
</feature>
<dbReference type="OrthoDB" id="5588846at2759"/>
<feature type="compositionally biased region" description="Polar residues" evidence="2">
    <location>
        <begin position="548"/>
        <end position="560"/>
    </location>
</feature>
<dbReference type="Proteomes" id="UP000813824">
    <property type="component" value="Unassembled WGS sequence"/>
</dbReference>
<dbReference type="EMBL" id="JAEVFJ010000055">
    <property type="protein sequence ID" value="KAH8079817.1"/>
    <property type="molecule type" value="Genomic_DNA"/>
</dbReference>
<gene>
    <name evidence="4" type="ORF">BXZ70DRAFT_1012576</name>
</gene>
<reference evidence="4" key="1">
    <citation type="journal article" date="2021" name="New Phytol.">
        <title>Evolutionary innovations through gain and loss of genes in the ectomycorrhizal Boletales.</title>
        <authorList>
            <person name="Wu G."/>
            <person name="Miyauchi S."/>
            <person name="Morin E."/>
            <person name="Kuo A."/>
            <person name="Drula E."/>
            <person name="Varga T."/>
            <person name="Kohler A."/>
            <person name="Feng B."/>
            <person name="Cao Y."/>
            <person name="Lipzen A."/>
            <person name="Daum C."/>
            <person name="Hundley H."/>
            <person name="Pangilinan J."/>
            <person name="Johnson J."/>
            <person name="Barry K."/>
            <person name="LaButti K."/>
            <person name="Ng V."/>
            <person name="Ahrendt S."/>
            <person name="Min B."/>
            <person name="Choi I.G."/>
            <person name="Park H."/>
            <person name="Plett J.M."/>
            <person name="Magnuson J."/>
            <person name="Spatafora J.W."/>
            <person name="Nagy L.G."/>
            <person name="Henrissat B."/>
            <person name="Grigoriev I.V."/>
            <person name="Yang Z.L."/>
            <person name="Xu J."/>
            <person name="Martin F.M."/>
        </authorList>
    </citation>
    <scope>NUCLEOTIDE SEQUENCE</scope>
    <source>
        <strain evidence="4">KKN 215</strain>
    </source>
</reference>
<evidence type="ECO:0000256" key="1">
    <source>
        <dbReference type="ARBA" id="ARBA00022737"/>
    </source>
</evidence>
<evidence type="ECO:0000313" key="5">
    <source>
        <dbReference type="Proteomes" id="UP000813824"/>
    </source>
</evidence>
<name>A0A8K0UEZ9_9AGAR</name>
<organism evidence="4 5">
    <name type="scientific">Cristinia sonorae</name>
    <dbReference type="NCBI Taxonomy" id="1940300"/>
    <lineage>
        <taxon>Eukaryota</taxon>
        <taxon>Fungi</taxon>
        <taxon>Dikarya</taxon>
        <taxon>Basidiomycota</taxon>
        <taxon>Agaricomycotina</taxon>
        <taxon>Agaricomycetes</taxon>
        <taxon>Agaricomycetidae</taxon>
        <taxon>Agaricales</taxon>
        <taxon>Pleurotineae</taxon>
        <taxon>Stephanosporaceae</taxon>
        <taxon>Cristinia</taxon>
    </lineage>
</organism>
<accession>A0A8K0UEZ9</accession>
<evidence type="ECO:0000256" key="3">
    <source>
        <dbReference type="SAM" id="SignalP"/>
    </source>
</evidence>
<proteinExistence type="predicted"/>
<feature type="region of interest" description="Disordered" evidence="2">
    <location>
        <begin position="547"/>
        <end position="579"/>
    </location>
</feature>
<dbReference type="Gene3D" id="1.25.40.10">
    <property type="entry name" value="Tetratricopeptide repeat domain"/>
    <property type="match status" value="1"/>
</dbReference>
<protein>
    <recommendedName>
        <fullName evidence="6">Pentatricopeptide repeat protein</fullName>
    </recommendedName>
</protein>